<evidence type="ECO:0000313" key="3">
    <source>
        <dbReference type="Proteomes" id="UP000027195"/>
    </source>
</evidence>
<keyword evidence="3" id="KW-1185">Reference proteome</keyword>
<evidence type="ECO:0000256" key="1">
    <source>
        <dbReference type="SAM" id="MobiDB-lite"/>
    </source>
</evidence>
<dbReference type="Proteomes" id="UP000027195">
    <property type="component" value="Unassembled WGS sequence"/>
</dbReference>
<dbReference type="EMBL" id="KL198217">
    <property type="protein sequence ID" value="KDQ05645.1"/>
    <property type="molecule type" value="Genomic_DNA"/>
</dbReference>
<dbReference type="AlphaFoldDB" id="A0A067LTT3"/>
<sequence>MALKSTKQLKPPHKTGKMFVLKTPQDGGPRRKIVRPDFRKSWGANHIVWADHVIAMIKDGGFRRGKHGTTKEDVLEQTDEYWLARIKTTFASMKKTYKAKVQGTQRHKEALRKKRCYQRKVNKSNMRKKFRSAVPEAMNPIYDAVFDVCHQSTDESDPSDSENKSAKVPAPISKRAAIGREVDEDGDEQLEDNNDDMGEVQEEDDEDESEEEENQAGPWRSHTHTYWNDKVLPSISYARQPIQRR</sequence>
<feature type="region of interest" description="Disordered" evidence="1">
    <location>
        <begin position="1"/>
        <end position="30"/>
    </location>
</feature>
<protein>
    <submittedName>
        <fullName evidence="2">Uncharacterized protein</fullName>
    </submittedName>
</protein>
<reference evidence="3" key="1">
    <citation type="journal article" date="2014" name="Proc. Natl. Acad. Sci. U.S.A.">
        <title>Extensive sampling of basidiomycete genomes demonstrates inadequacy of the white-rot/brown-rot paradigm for wood decay fungi.</title>
        <authorList>
            <person name="Riley R."/>
            <person name="Salamov A.A."/>
            <person name="Brown D.W."/>
            <person name="Nagy L.G."/>
            <person name="Floudas D."/>
            <person name="Held B.W."/>
            <person name="Levasseur A."/>
            <person name="Lombard V."/>
            <person name="Morin E."/>
            <person name="Otillar R."/>
            <person name="Lindquist E.A."/>
            <person name="Sun H."/>
            <person name="LaButti K.M."/>
            <person name="Schmutz J."/>
            <person name="Jabbour D."/>
            <person name="Luo H."/>
            <person name="Baker S.E."/>
            <person name="Pisabarro A.G."/>
            <person name="Walton J.D."/>
            <person name="Blanchette R.A."/>
            <person name="Henrissat B."/>
            <person name="Martin F."/>
            <person name="Cullen D."/>
            <person name="Hibbett D.S."/>
            <person name="Grigoriev I.V."/>
        </authorList>
    </citation>
    <scope>NUCLEOTIDE SEQUENCE [LARGE SCALE GENOMIC DNA]</scope>
    <source>
        <strain evidence="3">FD-172 SS1</strain>
    </source>
</reference>
<feature type="region of interest" description="Disordered" evidence="1">
    <location>
        <begin position="151"/>
        <end position="245"/>
    </location>
</feature>
<dbReference type="HOGENOM" id="CLU_1133424_0_0_1"/>
<feature type="compositionally biased region" description="Acidic residues" evidence="1">
    <location>
        <begin position="182"/>
        <end position="214"/>
    </location>
</feature>
<evidence type="ECO:0000313" key="2">
    <source>
        <dbReference type="EMBL" id="KDQ05645.1"/>
    </source>
</evidence>
<gene>
    <name evidence="2" type="ORF">BOTBODRAFT_182368</name>
</gene>
<organism evidence="2 3">
    <name type="scientific">Botryobasidium botryosum (strain FD-172 SS1)</name>
    <dbReference type="NCBI Taxonomy" id="930990"/>
    <lineage>
        <taxon>Eukaryota</taxon>
        <taxon>Fungi</taxon>
        <taxon>Dikarya</taxon>
        <taxon>Basidiomycota</taxon>
        <taxon>Agaricomycotina</taxon>
        <taxon>Agaricomycetes</taxon>
        <taxon>Cantharellales</taxon>
        <taxon>Botryobasidiaceae</taxon>
        <taxon>Botryobasidium</taxon>
    </lineage>
</organism>
<proteinExistence type="predicted"/>
<name>A0A067LTT3_BOTB1</name>
<accession>A0A067LTT3</accession>
<dbReference type="InParanoid" id="A0A067LTT3"/>